<dbReference type="Pfam" id="PF02618">
    <property type="entry name" value="YceG"/>
    <property type="match status" value="1"/>
</dbReference>
<dbReference type="Proteomes" id="UP000680638">
    <property type="component" value="Unassembled WGS sequence"/>
</dbReference>
<evidence type="ECO:0000256" key="6">
    <source>
        <dbReference type="ARBA" id="ARBA00023316"/>
    </source>
</evidence>
<dbReference type="EC" id="4.2.2.29" evidence="7"/>
<dbReference type="EMBL" id="BORW01000026">
    <property type="protein sequence ID" value="GIO69085.1"/>
    <property type="molecule type" value="Genomic_DNA"/>
</dbReference>
<feature type="site" description="Important for catalytic activity" evidence="7">
    <location>
        <position position="230"/>
    </location>
</feature>
<organism evidence="8 9">
    <name type="scientific">Paenibacillus cookii</name>
    <dbReference type="NCBI Taxonomy" id="157839"/>
    <lineage>
        <taxon>Bacteria</taxon>
        <taxon>Bacillati</taxon>
        <taxon>Bacillota</taxon>
        <taxon>Bacilli</taxon>
        <taxon>Bacillales</taxon>
        <taxon>Paenibacillaceae</taxon>
        <taxon>Paenibacillus</taxon>
    </lineage>
</organism>
<sequence>MKAVKVVIVILIILLLGAGGGAYYVWNGLQPVQASDEPVKFTIEPGMGTSKIADVLQQNGLIKNAAVFKGYLKWKREGSRFQAGIYEAKPGATLDELIAKLNKGDVVKEEMVRITIPEGYTVEQIAAKVSEATGAPADSFLQLADHPGNEAIAAFKEVPDNGKLKHAAEGYLFPDTYDFKKGTTEPEMFRRMMEQTQSKLDGIPNLQEKLRDRGLTLHEMLTIASLVEREVVVDKERPLVAGVIYNRLDKNMKLEIDATVQYALPEPKERLLYKDLKVESPYNTYLHEGLPPGPICSPSLASIEAALNPEASDYLYYVTKKDGSHEHLFAKTYQEHLKNIQKSKSGANKG</sequence>
<keyword evidence="2 7" id="KW-0812">Transmembrane</keyword>
<evidence type="ECO:0000256" key="7">
    <source>
        <dbReference type="HAMAP-Rule" id="MF_02065"/>
    </source>
</evidence>
<proteinExistence type="inferred from homology"/>
<evidence type="ECO:0000313" key="9">
    <source>
        <dbReference type="Proteomes" id="UP000680638"/>
    </source>
</evidence>
<comment type="caution">
    <text evidence="8">The sequence shown here is derived from an EMBL/GenBank/DDBJ whole genome shotgun (WGS) entry which is preliminary data.</text>
</comment>
<keyword evidence="3 7" id="KW-1133">Transmembrane helix</keyword>
<reference evidence="8 9" key="1">
    <citation type="submission" date="2021-03" db="EMBL/GenBank/DDBJ databases">
        <title>Antimicrobial resistance genes in bacteria isolated from Japanese honey, and their potential for conferring macrolide and lincosamide resistance in the American foulbrood pathogen Paenibacillus larvae.</title>
        <authorList>
            <person name="Okamoto M."/>
            <person name="Kumagai M."/>
            <person name="Kanamori H."/>
            <person name="Takamatsu D."/>
        </authorList>
    </citation>
    <scope>NUCLEOTIDE SEQUENCE [LARGE SCALE GENOMIC DNA]</scope>
    <source>
        <strain evidence="8 9">J21TS3</strain>
    </source>
</reference>
<dbReference type="CDD" id="cd08010">
    <property type="entry name" value="MltG_like"/>
    <property type="match status" value="1"/>
</dbReference>
<evidence type="ECO:0000313" key="8">
    <source>
        <dbReference type="EMBL" id="GIO69085.1"/>
    </source>
</evidence>
<gene>
    <name evidence="7" type="primary">mltG</name>
    <name evidence="8" type="ORF">J21TS3_39060</name>
</gene>
<dbReference type="NCBIfam" id="TIGR00247">
    <property type="entry name" value="endolytic transglycosylase MltG"/>
    <property type="match status" value="1"/>
</dbReference>
<accession>A0ABQ4M0L7</accession>
<dbReference type="RefSeq" id="WP_246537116.1">
    <property type="nucleotide sequence ID" value="NZ_BORW01000026.1"/>
</dbReference>
<keyword evidence="4 7" id="KW-0472">Membrane</keyword>
<name>A0ABQ4M0L7_9BACL</name>
<comment type="catalytic activity">
    <reaction evidence="7">
        <text>a peptidoglycan chain = a peptidoglycan chain with N-acetyl-1,6-anhydromuramyl-[peptide] at the reducing end + a peptidoglycan chain with N-acetylglucosamine at the non-reducing end.</text>
        <dbReference type="EC" id="4.2.2.29"/>
    </reaction>
</comment>
<protein>
    <recommendedName>
        <fullName evidence="7">Endolytic murein transglycosylase</fullName>
        <ecNumber evidence="7">4.2.2.29</ecNumber>
    </recommendedName>
    <alternativeName>
        <fullName evidence="7">Peptidoglycan lytic transglycosylase</fullName>
    </alternativeName>
    <alternativeName>
        <fullName evidence="7">Peptidoglycan polymerization terminase</fullName>
    </alternativeName>
</protein>
<evidence type="ECO:0000256" key="4">
    <source>
        <dbReference type="ARBA" id="ARBA00023136"/>
    </source>
</evidence>
<dbReference type="GO" id="GO:0016829">
    <property type="term" value="F:lyase activity"/>
    <property type="evidence" value="ECO:0007669"/>
    <property type="project" value="UniProtKB-KW"/>
</dbReference>
<comment type="similarity">
    <text evidence="7">Belongs to the transglycosylase MltG family.</text>
</comment>
<dbReference type="Gene3D" id="3.30.1490.480">
    <property type="entry name" value="Endolytic murein transglycosylase"/>
    <property type="match status" value="1"/>
</dbReference>
<dbReference type="Gene3D" id="3.30.160.60">
    <property type="entry name" value="Classic Zinc Finger"/>
    <property type="match status" value="1"/>
</dbReference>
<dbReference type="HAMAP" id="MF_02065">
    <property type="entry name" value="MltG"/>
    <property type="match status" value="1"/>
</dbReference>
<comment type="function">
    <text evidence="7">Functions as a peptidoglycan terminase that cleaves nascent peptidoglycan strands endolytically to terminate their elongation.</text>
</comment>
<evidence type="ECO:0000256" key="1">
    <source>
        <dbReference type="ARBA" id="ARBA00022475"/>
    </source>
</evidence>
<keyword evidence="6 7" id="KW-0961">Cell wall biogenesis/degradation</keyword>
<dbReference type="PANTHER" id="PTHR30518">
    <property type="entry name" value="ENDOLYTIC MUREIN TRANSGLYCOSYLASE"/>
    <property type="match status" value="1"/>
</dbReference>
<dbReference type="InterPro" id="IPR003770">
    <property type="entry name" value="MLTG-like"/>
</dbReference>
<keyword evidence="1 7" id="KW-1003">Cell membrane</keyword>
<evidence type="ECO:0000256" key="2">
    <source>
        <dbReference type="ARBA" id="ARBA00022692"/>
    </source>
</evidence>
<keyword evidence="9" id="KW-1185">Reference proteome</keyword>
<keyword evidence="5 7" id="KW-0456">Lyase</keyword>
<dbReference type="PANTHER" id="PTHR30518:SF2">
    <property type="entry name" value="ENDOLYTIC MUREIN TRANSGLYCOSYLASE"/>
    <property type="match status" value="1"/>
</dbReference>
<evidence type="ECO:0000256" key="3">
    <source>
        <dbReference type="ARBA" id="ARBA00022989"/>
    </source>
</evidence>
<evidence type="ECO:0000256" key="5">
    <source>
        <dbReference type="ARBA" id="ARBA00023239"/>
    </source>
</evidence>